<dbReference type="EMBL" id="JACHLK010000011">
    <property type="protein sequence ID" value="MBB6562223.1"/>
    <property type="molecule type" value="Genomic_DNA"/>
</dbReference>
<gene>
    <name evidence="3" type="ORF">HNP48_004932</name>
</gene>
<evidence type="ECO:0000313" key="4">
    <source>
        <dbReference type="Proteomes" id="UP000575083"/>
    </source>
</evidence>
<dbReference type="Pfam" id="PF09851">
    <property type="entry name" value="SHOCT"/>
    <property type="match status" value="1"/>
</dbReference>
<evidence type="ECO:0000313" key="3">
    <source>
        <dbReference type="EMBL" id="MBB6562223.1"/>
    </source>
</evidence>
<dbReference type="Proteomes" id="UP000575083">
    <property type="component" value="Unassembled WGS sequence"/>
</dbReference>
<proteinExistence type="predicted"/>
<dbReference type="RefSeq" id="WP_184862011.1">
    <property type="nucleotide sequence ID" value="NZ_JACHLK010000011.1"/>
</dbReference>
<feature type="domain" description="SHOCT" evidence="2">
    <location>
        <begin position="236"/>
        <end position="263"/>
    </location>
</feature>
<feature type="chain" id="PRO_5031012597" description="SHOCT domain-containing protein" evidence="1">
    <location>
        <begin position="24"/>
        <end position="265"/>
    </location>
</feature>
<protein>
    <recommendedName>
        <fullName evidence="2">SHOCT domain-containing protein</fullName>
    </recommendedName>
</protein>
<reference evidence="3 4" key="1">
    <citation type="submission" date="2020-08" db="EMBL/GenBank/DDBJ databases">
        <title>Functional genomics of gut bacteria from endangered species of beetles.</title>
        <authorList>
            <person name="Carlos-Shanley C."/>
        </authorList>
    </citation>
    <scope>NUCLEOTIDE SEQUENCE [LARGE SCALE GENOMIC DNA]</scope>
    <source>
        <strain evidence="3 4">S00198</strain>
    </source>
</reference>
<organism evidence="3 4">
    <name type="scientific">Acidovorax soli</name>
    <dbReference type="NCBI Taxonomy" id="592050"/>
    <lineage>
        <taxon>Bacteria</taxon>
        <taxon>Pseudomonadati</taxon>
        <taxon>Pseudomonadota</taxon>
        <taxon>Betaproteobacteria</taxon>
        <taxon>Burkholderiales</taxon>
        <taxon>Comamonadaceae</taxon>
        <taxon>Acidovorax</taxon>
    </lineage>
</organism>
<keyword evidence="1" id="KW-0732">Signal</keyword>
<sequence>MPAIARSLAMAAMALCAAAAASAQQSQNMEAMNRGVFTDVPAPPLGGSVKDASAKKRGSLQPGTGDFYRFAKLEATPLSQETSPMDLRRWTLSALVNKATGEVDFYVHYYEIYRASSWKAFSAAQTDMGEGLKLGRLAARVVSCRSGCSYSEELFIDLAPATVERARTQPLRIQLSGLGANATLVEVDAQAVSDLVAKAELEAGKYRKVAASAGAVPAPAPVPAVPAAATPALVADELQKLARLRADGTITEQEFQGLKAKLLAR</sequence>
<evidence type="ECO:0000256" key="1">
    <source>
        <dbReference type="SAM" id="SignalP"/>
    </source>
</evidence>
<name>A0A7X0PHV8_9BURK</name>
<keyword evidence="4" id="KW-1185">Reference proteome</keyword>
<feature type="signal peptide" evidence="1">
    <location>
        <begin position="1"/>
        <end position="23"/>
    </location>
</feature>
<evidence type="ECO:0000259" key="2">
    <source>
        <dbReference type="Pfam" id="PF09851"/>
    </source>
</evidence>
<comment type="caution">
    <text evidence="3">The sequence shown here is derived from an EMBL/GenBank/DDBJ whole genome shotgun (WGS) entry which is preliminary data.</text>
</comment>
<dbReference type="InterPro" id="IPR018649">
    <property type="entry name" value="SHOCT"/>
</dbReference>
<accession>A0A7X0PHV8</accession>
<dbReference type="AlphaFoldDB" id="A0A7X0PHV8"/>